<dbReference type="InterPro" id="IPR033580">
    <property type="entry name" value="Nurim-like"/>
</dbReference>
<dbReference type="Gene3D" id="1.20.120.1630">
    <property type="match status" value="1"/>
</dbReference>
<evidence type="ECO:0000256" key="9">
    <source>
        <dbReference type="ARBA" id="ARBA00022989"/>
    </source>
</evidence>
<dbReference type="InterPro" id="IPR054700">
    <property type="entry name" value="MddA"/>
</dbReference>
<keyword evidence="9 12" id="KW-1133">Transmembrane helix</keyword>
<gene>
    <name evidence="13" type="ORF">LZ518_09525</name>
</gene>
<evidence type="ECO:0000256" key="12">
    <source>
        <dbReference type="SAM" id="Phobius"/>
    </source>
</evidence>
<evidence type="ECO:0000256" key="6">
    <source>
        <dbReference type="ARBA" id="ARBA00022679"/>
    </source>
</evidence>
<dbReference type="Proteomes" id="UP001165383">
    <property type="component" value="Unassembled WGS sequence"/>
</dbReference>
<keyword evidence="6" id="KW-0808">Transferase</keyword>
<evidence type="ECO:0000256" key="2">
    <source>
        <dbReference type="ARBA" id="ARBA00004141"/>
    </source>
</evidence>
<evidence type="ECO:0000256" key="8">
    <source>
        <dbReference type="ARBA" id="ARBA00022692"/>
    </source>
</evidence>
<feature type="transmembrane region" description="Helical" evidence="12">
    <location>
        <begin position="87"/>
        <end position="106"/>
    </location>
</feature>
<evidence type="ECO:0000256" key="1">
    <source>
        <dbReference type="ARBA" id="ARBA00002096"/>
    </source>
</evidence>
<evidence type="ECO:0000256" key="7">
    <source>
        <dbReference type="ARBA" id="ARBA00022691"/>
    </source>
</evidence>
<comment type="catalytic activity">
    <reaction evidence="11">
        <text>methanethiol + S-adenosyl-L-methionine = dimethyl sulfide + S-adenosyl-L-homocysteine + H(+)</text>
        <dbReference type="Rhea" id="RHEA:50428"/>
        <dbReference type="ChEBI" id="CHEBI:15378"/>
        <dbReference type="ChEBI" id="CHEBI:16007"/>
        <dbReference type="ChEBI" id="CHEBI:17437"/>
        <dbReference type="ChEBI" id="CHEBI:57856"/>
        <dbReference type="ChEBI" id="CHEBI:59789"/>
        <dbReference type="EC" id="2.1.1.334"/>
    </reaction>
</comment>
<evidence type="ECO:0000313" key="13">
    <source>
        <dbReference type="EMBL" id="MCL6741368.1"/>
    </source>
</evidence>
<accession>A0ABT0SAJ3</accession>
<dbReference type="EC" id="2.1.1.334" evidence="4"/>
<evidence type="ECO:0000256" key="11">
    <source>
        <dbReference type="ARBA" id="ARBA00048134"/>
    </source>
</evidence>
<evidence type="ECO:0000256" key="4">
    <source>
        <dbReference type="ARBA" id="ARBA00012149"/>
    </source>
</evidence>
<protein>
    <recommendedName>
        <fullName evidence="4">methanethiol S-methyltransferase</fullName>
        <ecNumber evidence="4">2.1.1.334</ecNumber>
    </recommendedName>
</protein>
<feature type="transmembrane region" description="Helical" evidence="12">
    <location>
        <begin position="121"/>
        <end position="148"/>
    </location>
</feature>
<proteinExistence type="inferred from homology"/>
<comment type="subcellular location">
    <subcellularLocation>
        <location evidence="2">Membrane</location>
        <topology evidence="2">Multi-pass membrane protein</topology>
    </subcellularLocation>
</comment>
<dbReference type="RefSeq" id="WP_249915757.1">
    <property type="nucleotide sequence ID" value="NZ_JAMGBB010000001.1"/>
</dbReference>
<keyword evidence="8 12" id="KW-0812">Transmembrane</keyword>
<evidence type="ECO:0000313" key="14">
    <source>
        <dbReference type="Proteomes" id="UP001165383"/>
    </source>
</evidence>
<keyword evidence="5" id="KW-0489">Methyltransferase</keyword>
<dbReference type="EMBL" id="JAMGBB010000001">
    <property type="protein sequence ID" value="MCL6741368.1"/>
    <property type="molecule type" value="Genomic_DNA"/>
</dbReference>
<organism evidence="13 14">
    <name type="scientific">Sphingomonas brevis</name>
    <dbReference type="NCBI Taxonomy" id="2908206"/>
    <lineage>
        <taxon>Bacteria</taxon>
        <taxon>Pseudomonadati</taxon>
        <taxon>Pseudomonadota</taxon>
        <taxon>Alphaproteobacteria</taxon>
        <taxon>Sphingomonadales</taxon>
        <taxon>Sphingomonadaceae</taxon>
        <taxon>Sphingomonas</taxon>
    </lineage>
</organism>
<comment type="similarity">
    <text evidence="3">Belongs to the nurim family.</text>
</comment>
<sequence length="248" mass="27827">MRALFLTFSAIAYAIFFATFLYLIGFVGNLAGLPLTVDKGPVGSVGMAVITDVALIALFGVQHSVMARQGFKKAWTRTVPKPIERSVYVLMASAALIILFSFWRPIDGVVWDVANPLGQTIIWALFLAGWGIVLLSTFLINHFELFGLQQAWLHLTGREAAAPVFRQPLLYKWVRHPLYLGFFLAFWATPHMSYGHLLLSIGMSIYMLIAISYEEKDLISYFGREYEEYRSRVGMLLPGIGRRAPPSS</sequence>
<keyword evidence="7" id="KW-0949">S-adenosyl-L-methionine</keyword>
<keyword evidence="14" id="KW-1185">Reference proteome</keyword>
<comment type="function">
    <text evidence="1">Catalyzes the methylation of methanethiol (MeSH) to yield dimethylsulphide (DMS).</text>
</comment>
<reference evidence="13" key="1">
    <citation type="submission" date="2022-05" db="EMBL/GenBank/DDBJ databases">
        <authorList>
            <person name="Jo J.-H."/>
            <person name="Im W.-T."/>
        </authorList>
    </citation>
    <scope>NUCLEOTIDE SEQUENCE</scope>
    <source>
        <strain evidence="13">RB56-2</strain>
    </source>
</reference>
<dbReference type="PANTHER" id="PTHR31040">
    <property type="entry name" value="NURIM"/>
    <property type="match status" value="1"/>
</dbReference>
<comment type="caution">
    <text evidence="13">The sequence shown here is derived from an EMBL/GenBank/DDBJ whole genome shotgun (WGS) entry which is preliminary data.</text>
</comment>
<feature type="transmembrane region" description="Helical" evidence="12">
    <location>
        <begin position="45"/>
        <end position="66"/>
    </location>
</feature>
<keyword evidence="10 12" id="KW-0472">Membrane</keyword>
<name>A0ABT0SAJ3_9SPHN</name>
<dbReference type="NCBIfam" id="NF045656">
    <property type="entry name" value="MeththiolMtaseMddA"/>
    <property type="match status" value="1"/>
</dbReference>
<dbReference type="PANTHER" id="PTHR31040:SF1">
    <property type="entry name" value="NURIM"/>
    <property type="match status" value="1"/>
</dbReference>
<evidence type="ECO:0000256" key="10">
    <source>
        <dbReference type="ARBA" id="ARBA00023136"/>
    </source>
</evidence>
<evidence type="ECO:0000256" key="5">
    <source>
        <dbReference type="ARBA" id="ARBA00022603"/>
    </source>
</evidence>
<evidence type="ECO:0000256" key="3">
    <source>
        <dbReference type="ARBA" id="ARBA00010631"/>
    </source>
</evidence>
<feature type="transmembrane region" description="Helical" evidence="12">
    <location>
        <begin position="12"/>
        <end position="33"/>
    </location>
</feature>